<dbReference type="HOGENOM" id="CLU_020879_1_0_1"/>
<reference evidence="7" key="2">
    <citation type="journal article" date="2013" name="G3 (Bethesda)">
        <title>Genomes of Ashbya fungi isolated from insects reveal four mating-type loci, numerous translocations, lack of transposons, and distinct gene duplications.</title>
        <authorList>
            <person name="Dietrich F.S."/>
            <person name="Voegeli S."/>
            <person name="Kuo S."/>
            <person name="Philippsen P."/>
        </authorList>
    </citation>
    <scope>GENOME REANNOTATION</scope>
    <source>
        <strain evidence="7">ATCC 10895 / CBS 109.51 / FGSC 9923 / NRRL Y-1056</strain>
    </source>
</reference>
<evidence type="ECO:0000313" key="6">
    <source>
        <dbReference type="EMBL" id="AAS53320.1"/>
    </source>
</evidence>
<dbReference type="InParanoid" id="Q754Z7"/>
<dbReference type="PROSITE" id="PS01359">
    <property type="entry name" value="ZF_PHD_1"/>
    <property type="match status" value="1"/>
</dbReference>
<dbReference type="GO" id="GO:0033698">
    <property type="term" value="C:Rpd3L complex"/>
    <property type="evidence" value="ECO:0000318"/>
    <property type="project" value="GO_Central"/>
</dbReference>
<dbReference type="InterPro" id="IPR013083">
    <property type="entry name" value="Znf_RING/FYVE/PHD"/>
</dbReference>
<feature type="compositionally biased region" description="Basic residues" evidence="4">
    <location>
        <begin position="122"/>
        <end position="141"/>
    </location>
</feature>
<dbReference type="InterPro" id="IPR019786">
    <property type="entry name" value="Zinc_finger_PHD-type_CS"/>
</dbReference>
<dbReference type="GeneID" id="4621727"/>
<evidence type="ECO:0000259" key="5">
    <source>
        <dbReference type="SMART" id="SM00249"/>
    </source>
</evidence>
<evidence type="ECO:0000256" key="2">
    <source>
        <dbReference type="ARBA" id="ARBA00022771"/>
    </source>
</evidence>
<feature type="compositionally biased region" description="Basic and acidic residues" evidence="4">
    <location>
        <begin position="215"/>
        <end position="242"/>
    </location>
</feature>
<dbReference type="GO" id="GO:0070210">
    <property type="term" value="C:Rpd3L-Expanded complex"/>
    <property type="evidence" value="ECO:0000318"/>
    <property type="project" value="GO_Central"/>
</dbReference>
<dbReference type="SMART" id="SM00249">
    <property type="entry name" value="PHD"/>
    <property type="match status" value="1"/>
</dbReference>
<feature type="domain" description="Zinc finger PHD-type" evidence="5">
    <location>
        <begin position="60"/>
        <end position="108"/>
    </location>
</feature>
<dbReference type="InterPro" id="IPR011011">
    <property type="entry name" value="Znf_FYVE_PHD"/>
</dbReference>
<feature type="compositionally biased region" description="Basic and acidic residues" evidence="4">
    <location>
        <begin position="142"/>
        <end position="178"/>
    </location>
</feature>
<evidence type="ECO:0000256" key="4">
    <source>
        <dbReference type="SAM" id="MobiDB-lite"/>
    </source>
</evidence>
<dbReference type="InterPro" id="IPR001965">
    <property type="entry name" value="Znf_PHD"/>
</dbReference>
<dbReference type="OMA" id="PEKYWCE"/>
<feature type="compositionally biased region" description="Low complexity" evidence="4">
    <location>
        <begin position="338"/>
        <end position="352"/>
    </location>
</feature>
<feature type="region of interest" description="Disordered" evidence="4">
    <location>
        <begin position="115"/>
        <end position="370"/>
    </location>
</feature>
<dbReference type="RefSeq" id="NP_985496.1">
    <property type="nucleotide sequence ID" value="NM_210850.1"/>
</dbReference>
<evidence type="ECO:0000256" key="1">
    <source>
        <dbReference type="ARBA" id="ARBA00022723"/>
    </source>
</evidence>
<keyword evidence="1" id="KW-0479">Metal-binding</keyword>
<feature type="compositionally biased region" description="Polar residues" evidence="4">
    <location>
        <begin position="262"/>
        <end position="277"/>
    </location>
</feature>
<dbReference type="AlphaFoldDB" id="Q754Z7"/>
<feature type="compositionally biased region" description="Basic and acidic residues" evidence="4">
    <location>
        <begin position="1"/>
        <end position="11"/>
    </location>
</feature>
<dbReference type="STRING" id="284811.Q754Z7"/>
<dbReference type="eggNOG" id="KOG1844">
    <property type="taxonomic scope" value="Eukaryota"/>
</dbReference>
<name>Q754Z7_EREGS</name>
<gene>
    <name evidence="6" type="ORF">AGOS_AFL052C</name>
</gene>
<dbReference type="FunCoup" id="Q754Z7">
    <property type="interactions" value="147"/>
</dbReference>
<feature type="region of interest" description="Disordered" evidence="4">
    <location>
        <begin position="1"/>
        <end position="64"/>
    </location>
</feature>
<sequence>MTRAELKEPQSMDHALLHRKRARVHDDGQDGRVMDEEDEDEDVAHEAEEDGDDDEEGETRCVCGELDPPDASGFFIQCESCSVWQHGYCVGIMEGESTPDKYWCEQCRPEQHAVYTNDLGKRRSNYKPTQQRRRQSRRAKRGDRSADSASDADRQRRRYDDELRPRSRDSGQYDDDARGPNSSAGSEQDERRLLNRKRATLSAREEKQYQLMLEAIRESRRTSQPEEVLKAEHKDLSDRELSGEDTSPTTATSSTSMGTLPPVTTKQEQGKGSSSEASRVLGSGPPVSSGSAGAMRKRTRGKSATSNSSSEEDGGRKRSRRGGTRKSAGSSMQRVPPGSNSSVGGNNASTNGQEVGIGKPIKPRLPTQKTSISEMRRRIYAILEYLSRTQSQLTDGELGKEQLIQFVENDDFICKINTIFQDYSKSLKLMDSLTRKLLLWEQKYASEGPAT</sequence>
<keyword evidence="2" id="KW-0863">Zinc-finger</keyword>
<reference evidence="6 7" key="1">
    <citation type="journal article" date="2004" name="Science">
        <title>The Ashbya gossypii genome as a tool for mapping the ancient Saccharomyces cerevisiae genome.</title>
        <authorList>
            <person name="Dietrich F.S."/>
            <person name="Voegeli S."/>
            <person name="Brachat S."/>
            <person name="Lerch A."/>
            <person name="Gates K."/>
            <person name="Steiner S."/>
            <person name="Mohr C."/>
            <person name="Pohlmann R."/>
            <person name="Luedi P."/>
            <person name="Choi S."/>
            <person name="Wing R.A."/>
            <person name="Flavier A."/>
            <person name="Gaffney T.D."/>
            <person name="Philippsen P."/>
        </authorList>
    </citation>
    <scope>NUCLEOTIDE SEQUENCE [LARGE SCALE GENOMIC DNA]</scope>
    <source>
        <strain evidence="7">ATCC 10895 / CBS 109.51 / FGSC 9923 / NRRL Y-1056</strain>
    </source>
</reference>
<dbReference type="InterPro" id="IPR053051">
    <property type="entry name" value="HDAC_complex_subunit"/>
</dbReference>
<feature type="compositionally biased region" description="Basic and acidic residues" evidence="4">
    <location>
        <begin position="24"/>
        <end position="34"/>
    </location>
</feature>
<proteinExistence type="predicted"/>
<dbReference type="PANTHER" id="PTHR47793:SF1">
    <property type="entry name" value="HISTONE DEACETYLASE COMPLEX SUBUNIT CTI6"/>
    <property type="match status" value="1"/>
</dbReference>
<evidence type="ECO:0000313" key="7">
    <source>
        <dbReference type="Proteomes" id="UP000000591"/>
    </source>
</evidence>
<dbReference type="PANTHER" id="PTHR47793">
    <property type="entry name" value="HISTONE DEACETYLASE COMPLEX SUBUNIT CTI6"/>
    <property type="match status" value="1"/>
</dbReference>
<keyword evidence="3" id="KW-0862">Zinc</keyword>
<dbReference type="Gene3D" id="3.30.40.10">
    <property type="entry name" value="Zinc/RING finger domain, C3HC4 (zinc finger)"/>
    <property type="match status" value="1"/>
</dbReference>
<dbReference type="FunFam" id="3.30.40.10:FF:000593">
    <property type="entry name" value="Cti6p"/>
    <property type="match status" value="1"/>
</dbReference>
<dbReference type="OrthoDB" id="418595at2759"/>
<organism evidence="6 7">
    <name type="scientific">Eremothecium gossypii (strain ATCC 10895 / CBS 109.51 / FGSC 9923 / NRRL Y-1056)</name>
    <name type="common">Yeast</name>
    <name type="synonym">Ashbya gossypii</name>
    <dbReference type="NCBI Taxonomy" id="284811"/>
    <lineage>
        <taxon>Eukaryota</taxon>
        <taxon>Fungi</taxon>
        <taxon>Dikarya</taxon>
        <taxon>Ascomycota</taxon>
        <taxon>Saccharomycotina</taxon>
        <taxon>Saccharomycetes</taxon>
        <taxon>Saccharomycetales</taxon>
        <taxon>Saccharomycetaceae</taxon>
        <taxon>Eremothecium</taxon>
    </lineage>
</organism>
<dbReference type="KEGG" id="ago:AGOS_AFL052C"/>
<feature type="compositionally biased region" description="Low complexity" evidence="4">
    <location>
        <begin position="282"/>
        <end position="294"/>
    </location>
</feature>
<feature type="compositionally biased region" description="Low complexity" evidence="4">
    <location>
        <begin position="246"/>
        <end position="259"/>
    </location>
</feature>
<dbReference type="Pfam" id="PF20826">
    <property type="entry name" value="PHD_5"/>
    <property type="match status" value="1"/>
</dbReference>
<evidence type="ECO:0000256" key="3">
    <source>
        <dbReference type="ARBA" id="ARBA00022833"/>
    </source>
</evidence>
<dbReference type="EMBL" id="AE016819">
    <property type="protein sequence ID" value="AAS53320.1"/>
    <property type="molecule type" value="Genomic_DNA"/>
</dbReference>
<protein>
    <submittedName>
        <fullName evidence="6">AFL052Cp</fullName>
    </submittedName>
</protein>
<dbReference type="SUPFAM" id="SSF57903">
    <property type="entry name" value="FYVE/PHD zinc finger"/>
    <property type="match status" value="1"/>
</dbReference>
<dbReference type="GO" id="GO:0061188">
    <property type="term" value="P:negative regulation of rDNA heterochromatin formation"/>
    <property type="evidence" value="ECO:0000318"/>
    <property type="project" value="GO_Central"/>
</dbReference>
<keyword evidence="7" id="KW-1185">Reference proteome</keyword>
<accession>Q754Z7</accession>
<dbReference type="GO" id="GO:0008270">
    <property type="term" value="F:zinc ion binding"/>
    <property type="evidence" value="ECO:0007669"/>
    <property type="project" value="UniProtKB-KW"/>
</dbReference>
<dbReference type="CDD" id="cd15550">
    <property type="entry name" value="PHD_MLL5"/>
    <property type="match status" value="1"/>
</dbReference>
<dbReference type="Proteomes" id="UP000000591">
    <property type="component" value="Chromosome VI"/>
</dbReference>
<feature type="compositionally biased region" description="Acidic residues" evidence="4">
    <location>
        <begin position="35"/>
        <end position="57"/>
    </location>
</feature>